<organism evidence="2 3">
    <name type="scientific">Streptococcus alactolyticus</name>
    <dbReference type="NCBI Taxonomy" id="29389"/>
    <lineage>
        <taxon>Bacteria</taxon>
        <taxon>Bacillati</taxon>
        <taxon>Bacillota</taxon>
        <taxon>Bacilli</taxon>
        <taxon>Lactobacillales</taxon>
        <taxon>Streptococcaceae</taxon>
        <taxon>Streptococcus</taxon>
    </lineage>
</organism>
<proteinExistence type="predicted"/>
<reference evidence="2 3" key="1">
    <citation type="submission" date="2022-12" db="EMBL/GenBank/DDBJ databases">
        <title>Streptococcus alactolyticus LGM, complete genome.</title>
        <authorList>
            <person name="Liu Z."/>
            <person name="Mu C."/>
            <person name="Zhu W."/>
        </authorList>
    </citation>
    <scope>NUCLEOTIDE SEQUENCE [LARGE SCALE GENOMIC DNA]</scope>
    <source>
        <strain evidence="2 3">LGM</strain>
    </source>
</reference>
<feature type="transmembrane region" description="Helical" evidence="1">
    <location>
        <begin position="190"/>
        <end position="210"/>
    </location>
</feature>
<accession>A0ABY7M1R5</accession>
<evidence type="ECO:0000256" key="1">
    <source>
        <dbReference type="SAM" id="Phobius"/>
    </source>
</evidence>
<name>A0ABY7M1R5_STRAY</name>
<protein>
    <recommendedName>
        <fullName evidence="4">ABC transporter permease</fullName>
    </recommendedName>
</protein>
<gene>
    <name evidence="2" type="ORF">O6R09_01935</name>
</gene>
<keyword evidence="3" id="KW-1185">Reference proteome</keyword>
<dbReference type="RefSeq" id="WP_269725717.1">
    <property type="nucleotide sequence ID" value="NZ_CP114883.1"/>
</dbReference>
<evidence type="ECO:0008006" key="4">
    <source>
        <dbReference type="Google" id="ProtNLM"/>
    </source>
</evidence>
<evidence type="ECO:0000313" key="2">
    <source>
        <dbReference type="EMBL" id="WBB06720.1"/>
    </source>
</evidence>
<keyword evidence="1" id="KW-0812">Transmembrane</keyword>
<sequence>MNWSTIWELIKINILYSNPQSVTAAKRKKERRANKHFSAYKSLMQQQGILCLVFSAIYIYLYTGIDFRHYPGYFSAYIGIFMIVSLFSGFSALYGIFYESNDTKIYAPLPIKSSELYVAKVISSFGMTAVFLTPLISLLFIAYKQLRGIIWAIPLTVLMFSILFLSTTILTLYLNALVGKIIVRSRHRKLISTILMSISTVASVGVILYMNVVNTQDTMQGGILSDRLSLPYFRGRLSEN</sequence>
<feature type="transmembrane region" description="Helical" evidence="1">
    <location>
        <begin position="117"/>
        <end position="143"/>
    </location>
</feature>
<evidence type="ECO:0000313" key="3">
    <source>
        <dbReference type="Proteomes" id="UP001212085"/>
    </source>
</evidence>
<keyword evidence="1" id="KW-1133">Transmembrane helix</keyword>
<feature type="transmembrane region" description="Helical" evidence="1">
    <location>
        <begin position="48"/>
        <end position="65"/>
    </location>
</feature>
<feature type="transmembrane region" description="Helical" evidence="1">
    <location>
        <begin position="149"/>
        <end position="178"/>
    </location>
</feature>
<feature type="transmembrane region" description="Helical" evidence="1">
    <location>
        <begin position="77"/>
        <end position="97"/>
    </location>
</feature>
<dbReference type="EMBL" id="CP114883">
    <property type="protein sequence ID" value="WBB06720.1"/>
    <property type="molecule type" value="Genomic_DNA"/>
</dbReference>
<keyword evidence="1" id="KW-0472">Membrane</keyword>
<dbReference type="Proteomes" id="UP001212085">
    <property type="component" value="Chromosome"/>
</dbReference>